<evidence type="ECO:0000256" key="1">
    <source>
        <dbReference type="SAM" id="MobiDB-lite"/>
    </source>
</evidence>
<organism evidence="2 3">
    <name type="scientific">Actinomortierella ambigua</name>
    <dbReference type="NCBI Taxonomy" id="1343610"/>
    <lineage>
        <taxon>Eukaryota</taxon>
        <taxon>Fungi</taxon>
        <taxon>Fungi incertae sedis</taxon>
        <taxon>Mucoromycota</taxon>
        <taxon>Mortierellomycotina</taxon>
        <taxon>Mortierellomycetes</taxon>
        <taxon>Mortierellales</taxon>
        <taxon>Mortierellaceae</taxon>
        <taxon>Actinomortierella</taxon>
    </lineage>
</organism>
<keyword evidence="3" id="KW-1185">Reference proteome</keyword>
<feature type="compositionally biased region" description="Basic and acidic residues" evidence="1">
    <location>
        <begin position="256"/>
        <end position="268"/>
    </location>
</feature>
<feature type="region of interest" description="Disordered" evidence="1">
    <location>
        <begin position="1"/>
        <end position="39"/>
    </location>
</feature>
<evidence type="ECO:0000313" key="2">
    <source>
        <dbReference type="EMBL" id="KAG0257735.1"/>
    </source>
</evidence>
<reference evidence="2" key="1">
    <citation type="journal article" date="2020" name="Fungal Divers.">
        <title>Resolving the Mortierellaceae phylogeny through synthesis of multi-gene phylogenetics and phylogenomics.</title>
        <authorList>
            <person name="Vandepol N."/>
            <person name="Liber J."/>
            <person name="Desiro A."/>
            <person name="Na H."/>
            <person name="Kennedy M."/>
            <person name="Barry K."/>
            <person name="Grigoriev I.V."/>
            <person name="Miller A.N."/>
            <person name="O'Donnell K."/>
            <person name="Stajich J.E."/>
            <person name="Bonito G."/>
        </authorList>
    </citation>
    <scope>NUCLEOTIDE SEQUENCE</scope>
    <source>
        <strain evidence="2">BC1065</strain>
    </source>
</reference>
<dbReference type="OrthoDB" id="2414619at2759"/>
<name>A0A9P6Q283_9FUNG</name>
<sequence length="285" mass="29755">MSHQRANSTSSIGDRFPAASAGIDIPQRQRNPSATTAPLSISIPRQRSISSSFTLATSPRSFTTNNVFGTNPFFTQTTVPATTAAQTSPFAAAFAPLSPAQAPGPSIAAGGGLPTGPSSNIPVLHRRFSSSFNQLNQMVGSPPNATFQQKEEVRGRRTSMFAGSSPPASMMPPLNNPVSSSPPSSGEKLGLFRKFSTTGRTAGAGIVNGKSNNINAPTHPLDHNEPGPAAPPGSMAPVANQVDHQPRPMRGPLSKAHLEADKPADRPSRSSSPMRSMILNGQMLD</sequence>
<gene>
    <name evidence="2" type="ORF">DFQ27_004962</name>
</gene>
<feature type="region of interest" description="Disordered" evidence="1">
    <location>
        <begin position="156"/>
        <end position="189"/>
    </location>
</feature>
<accession>A0A9P6Q283</accession>
<feature type="compositionally biased region" description="Polar residues" evidence="1">
    <location>
        <begin position="1"/>
        <end position="12"/>
    </location>
</feature>
<feature type="compositionally biased region" description="Polar residues" evidence="1">
    <location>
        <begin position="28"/>
        <end position="39"/>
    </location>
</feature>
<evidence type="ECO:0000313" key="3">
    <source>
        <dbReference type="Proteomes" id="UP000807716"/>
    </source>
</evidence>
<protein>
    <submittedName>
        <fullName evidence="2">Uncharacterized protein</fullName>
    </submittedName>
</protein>
<dbReference type="Proteomes" id="UP000807716">
    <property type="component" value="Unassembled WGS sequence"/>
</dbReference>
<proteinExistence type="predicted"/>
<dbReference type="EMBL" id="JAAAJB010000349">
    <property type="protein sequence ID" value="KAG0257735.1"/>
    <property type="molecule type" value="Genomic_DNA"/>
</dbReference>
<dbReference type="AlphaFoldDB" id="A0A9P6Q283"/>
<feature type="compositionally biased region" description="Low complexity" evidence="1">
    <location>
        <begin position="159"/>
        <end position="185"/>
    </location>
</feature>
<feature type="region of interest" description="Disordered" evidence="1">
    <location>
        <begin position="202"/>
        <end position="285"/>
    </location>
</feature>
<comment type="caution">
    <text evidence="2">The sequence shown here is derived from an EMBL/GenBank/DDBJ whole genome shotgun (WGS) entry which is preliminary data.</text>
</comment>